<dbReference type="PANTHER" id="PTHR45663:SF11">
    <property type="entry name" value="GEO12009P1"/>
    <property type="match status" value="1"/>
</dbReference>
<dbReference type="PANTHER" id="PTHR45663">
    <property type="entry name" value="GEO12009P1"/>
    <property type="match status" value="1"/>
</dbReference>
<gene>
    <name evidence="5" type="ORF">C2E20_7251</name>
</gene>
<dbReference type="OrthoDB" id="2121326at2759"/>
<dbReference type="PRINTS" id="PR00421">
    <property type="entry name" value="THIOREDOXIN"/>
</dbReference>
<proteinExistence type="predicted"/>
<keyword evidence="3" id="KW-1015">Disulfide bond</keyword>
<dbReference type="EMBL" id="LHPF02000028">
    <property type="protein sequence ID" value="PSC69231.1"/>
    <property type="molecule type" value="Genomic_DNA"/>
</dbReference>
<keyword evidence="1" id="KW-0813">Transport</keyword>
<keyword evidence="2" id="KW-0249">Electron transport</keyword>
<organism evidence="5 6">
    <name type="scientific">Micractinium conductrix</name>
    <dbReference type="NCBI Taxonomy" id="554055"/>
    <lineage>
        <taxon>Eukaryota</taxon>
        <taxon>Viridiplantae</taxon>
        <taxon>Chlorophyta</taxon>
        <taxon>core chlorophytes</taxon>
        <taxon>Trebouxiophyceae</taxon>
        <taxon>Chlorellales</taxon>
        <taxon>Chlorellaceae</taxon>
        <taxon>Chlorella clade</taxon>
        <taxon>Micractinium</taxon>
    </lineage>
</organism>
<reference evidence="5 6" key="1">
    <citation type="journal article" date="2018" name="Plant J.">
        <title>Genome sequences of Chlorella sorokiniana UTEX 1602 and Micractinium conductrix SAG 241.80: implications to maltose excretion by a green alga.</title>
        <authorList>
            <person name="Arriola M.B."/>
            <person name="Velmurugan N."/>
            <person name="Zhang Y."/>
            <person name="Plunkett M.H."/>
            <person name="Hondzo H."/>
            <person name="Barney B.M."/>
        </authorList>
    </citation>
    <scope>NUCLEOTIDE SEQUENCE [LARGE SCALE GENOMIC DNA]</scope>
    <source>
        <strain evidence="5 6">SAG 241.80</strain>
    </source>
</reference>
<evidence type="ECO:0000256" key="1">
    <source>
        <dbReference type="ARBA" id="ARBA00022448"/>
    </source>
</evidence>
<dbReference type="PROSITE" id="PS51352">
    <property type="entry name" value="THIOREDOXIN_2"/>
    <property type="match status" value="1"/>
</dbReference>
<dbReference type="CDD" id="cd02947">
    <property type="entry name" value="TRX_family"/>
    <property type="match status" value="1"/>
</dbReference>
<sequence>MSASTAVIHTYAGVICGRRAARHACAAFPRPPRAGAAANRRAVLAAAQQSQVSAPPPENLSVEGFDELVASAPAVLLDFYTSWCGPCKVLAGSMKALQPSYKDRVAFLKIDCEENYVITQHLQVKALPTLMFYKDGKLVDRWQGVMSAQDLDLKLRGMLQ</sequence>
<dbReference type="PROSITE" id="PS00194">
    <property type="entry name" value="THIOREDOXIN_1"/>
    <property type="match status" value="1"/>
</dbReference>
<dbReference type="STRING" id="554055.A0A2P6V562"/>
<evidence type="ECO:0000313" key="6">
    <source>
        <dbReference type="Proteomes" id="UP000239649"/>
    </source>
</evidence>
<dbReference type="InterPro" id="IPR017937">
    <property type="entry name" value="Thioredoxin_CS"/>
</dbReference>
<dbReference type="InterPro" id="IPR036249">
    <property type="entry name" value="Thioredoxin-like_sf"/>
</dbReference>
<dbReference type="AlphaFoldDB" id="A0A2P6V562"/>
<protein>
    <submittedName>
        <fullName evidence="5">Thioredoxin</fullName>
    </submittedName>
</protein>
<dbReference type="GO" id="GO:0005737">
    <property type="term" value="C:cytoplasm"/>
    <property type="evidence" value="ECO:0007669"/>
    <property type="project" value="TreeGrafter"/>
</dbReference>
<evidence type="ECO:0000256" key="2">
    <source>
        <dbReference type="ARBA" id="ARBA00022982"/>
    </source>
</evidence>
<dbReference type="Pfam" id="PF00085">
    <property type="entry name" value="Thioredoxin"/>
    <property type="match status" value="1"/>
</dbReference>
<dbReference type="GO" id="GO:0015035">
    <property type="term" value="F:protein-disulfide reductase activity"/>
    <property type="evidence" value="ECO:0007669"/>
    <property type="project" value="TreeGrafter"/>
</dbReference>
<name>A0A2P6V562_9CHLO</name>
<accession>A0A2P6V562</accession>
<dbReference type="Gene3D" id="3.40.30.10">
    <property type="entry name" value="Glutaredoxin"/>
    <property type="match status" value="1"/>
</dbReference>
<keyword evidence="6" id="KW-1185">Reference proteome</keyword>
<evidence type="ECO:0000259" key="4">
    <source>
        <dbReference type="PROSITE" id="PS51352"/>
    </source>
</evidence>
<dbReference type="Proteomes" id="UP000239649">
    <property type="component" value="Unassembled WGS sequence"/>
</dbReference>
<dbReference type="InterPro" id="IPR013766">
    <property type="entry name" value="Thioredoxin_domain"/>
</dbReference>
<evidence type="ECO:0000313" key="5">
    <source>
        <dbReference type="EMBL" id="PSC69231.1"/>
    </source>
</evidence>
<comment type="caution">
    <text evidence="5">The sequence shown here is derived from an EMBL/GenBank/DDBJ whole genome shotgun (WGS) entry which is preliminary data.</text>
</comment>
<feature type="domain" description="Thioredoxin" evidence="4">
    <location>
        <begin position="43"/>
        <end position="160"/>
    </location>
</feature>
<dbReference type="SUPFAM" id="SSF52833">
    <property type="entry name" value="Thioredoxin-like"/>
    <property type="match status" value="1"/>
</dbReference>
<evidence type="ECO:0000256" key="3">
    <source>
        <dbReference type="ARBA" id="ARBA00023157"/>
    </source>
</evidence>